<dbReference type="Gene3D" id="1.25.10.10">
    <property type="entry name" value="Leucine-rich Repeat Variant"/>
    <property type="match status" value="1"/>
</dbReference>
<dbReference type="InterPro" id="IPR011989">
    <property type="entry name" value="ARM-like"/>
</dbReference>
<keyword evidence="1" id="KW-0677">Repeat</keyword>
<gene>
    <name evidence="4" type="ORF">Golob_010507</name>
</gene>
<reference evidence="4 5" key="1">
    <citation type="journal article" date="2019" name="Genome Biol. Evol.">
        <title>Insights into the evolution of the New World diploid cottons (Gossypium, subgenus Houzingenia) based on genome sequencing.</title>
        <authorList>
            <person name="Grover C.E."/>
            <person name="Arick M.A. 2nd"/>
            <person name="Thrash A."/>
            <person name="Conover J.L."/>
            <person name="Sanders W.S."/>
            <person name="Peterson D.G."/>
            <person name="Frelichowski J.E."/>
            <person name="Scheffler J.A."/>
            <person name="Scheffler B.E."/>
            <person name="Wendel J.F."/>
        </authorList>
    </citation>
    <scope>NUCLEOTIDE SEQUENCE [LARGE SCALE GENOMIC DNA]</scope>
    <source>
        <strain evidence="4">157</strain>
        <tissue evidence="4">Leaf</tissue>
    </source>
</reference>
<dbReference type="Pfam" id="PF00514">
    <property type="entry name" value="Arm"/>
    <property type="match status" value="2"/>
</dbReference>
<dbReference type="Pfam" id="PF23005">
    <property type="entry name" value="DUF7032"/>
    <property type="match status" value="1"/>
</dbReference>
<dbReference type="PANTHER" id="PTHR46043">
    <property type="entry name" value="ARM REPEAT SUPERFAMILY PROTEIN"/>
    <property type="match status" value="1"/>
</dbReference>
<evidence type="ECO:0000313" key="4">
    <source>
        <dbReference type="EMBL" id="MBA0565642.1"/>
    </source>
</evidence>
<protein>
    <recommendedName>
        <fullName evidence="3">DUF7032 domain-containing protein</fullName>
    </recommendedName>
</protein>
<evidence type="ECO:0000256" key="2">
    <source>
        <dbReference type="PROSITE-ProRule" id="PRU00259"/>
    </source>
</evidence>
<evidence type="ECO:0000256" key="1">
    <source>
        <dbReference type="ARBA" id="ARBA00022737"/>
    </source>
</evidence>
<organism evidence="4 5">
    <name type="scientific">Gossypium lobatum</name>
    <dbReference type="NCBI Taxonomy" id="34289"/>
    <lineage>
        <taxon>Eukaryota</taxon>
        <taxon>Viridiplantae</taxon>
        <taxon>Streptophyta</taxon>
        <taxon>Embryophyta</taxon>
        <taxon>Tracheophyta</taxon>
        <taxon>Spermatophyta</taxon>
        <taxon>Magnoliopsida</taxon>
        <taxon>eudicotyledons</taxon>
        <taxon>Gunneridae</taxon>
        <taxon>Pentapetalae</taxon>
        <taxon>rosids</taxon>
        <taxon>malvids</taxon>
        <taxon>Malvales</taxon>
        <taxon>Malvaceae</taxon>
        <taxon>Malvoideae</taxon>
        <taxon>Gossypium</taxon>
    </lineage>
</organism>
<evidence type="ECO:0000259" key="3">
    <source>
        <dbReference type="Pfam" id="PF23005"/>
    </source>
</evidence>
<feature type="domain" description="DUF7032" evidence="3">
    <location>
        <begin position="22"/>
        <end position="132"/>
    </location>
</feature>
<dbReference type="InterPro" id="IPR054296">
    <property type="entry name" value="DUF7032"/>
</dbReference>
<keyword evidence="5" id="KW-1185">Reference proteome</keyword>
<comment type="caution">
    <text evidence="4">The sequence shown here is derived from an EMBL/GenBank/DDBJ whole genome shotgun (WGS) entry which is preliminary data.</text>
</comment>
<dbReference type="EMBL" id="JABEZX010000009">
    <property type="protein sequence ID" value="MBA0565642.1"/>
    <property type="molecule type" value="Genomic_DNA"/>
</dbReference>
<dbReference type="PROSITE" id="PS50176">
    <property type="entry name" value="ARM_REPEAT"/>
    <property type="match status" value="1"/>
</dbReference>
<dbReference type="SUPFAM" id="SSF48371">
    <property type="entry name" value="ARM repeat"/>
    <property type="match status" value="1"/>
</dbReference>
<dbReference type="InterPro" id="IPR016024">
    <property type="entry name" value="ARM-type_fold"/>
</dbReference>
<accession>A0A7J8MM31</accession>
<dbReference type="AlphaFoldDB" id="A0A7J8MM31"/>
<dbReference type="Proteomes" id="UP000593572">
    <property type="component" value="Unassembled WGS sequence"/>
</dbReference>
<dbReference type="InterPro" id="IPR000225">
    <property type="entry name" value="Armadillo"/>
</dbReference>
<dbReference type="PANTHER" id="PTHR46043:SF5">
    <property type="entry name" value="ARM REPEAT SUPERFAMILY PROTEIN"/>
    <property type="match status" value="1"/>
</dbReference>
<feature type="repeat" description="ARM" evidence="2">
    <location>
        <begin position="280"/>
        <end position="324"/>
    </location>
</feature>
<name>A0A7J8MM31_9ROSI</name>
<evidence type="ECO:0000313" key="5">
    <source>
        <dbReference type="Proteomes" id="UP000593572"/>
    </source>
</evidence>
<sequence>MGEEEQHQNSTESFMAMKAGLRQAIEVISSLISLSHSIKVFSVKWQLIRKKLEELNSGLMAAENCDSSQNTQVFSGLIPSVLVTANECHNLARSCADLSYSGKLLMQSDLDVMIARFDSHVKNLSGIYSAGILSHRFAIVVSRPGLGAGKDDMRFYIRDLLTRMKIGDIEMKRQALVNLYQVVDEDERYAKLVVEVGDIVNVLVGFLDSPEMEIQEEASKIVSLLSGFDLYKGVLVGAGIIGPLVRVLENGSELGKEGAARCLQRLTVNSDNAWSVSAHGGVTALLKICSSGEFGGELIGLACALLRNLVGVEEIKRFIVEEGAISTFIKLARSRDEIVQINSIEFLQNMASGDDSVRQMVVREGGVRALVRVLDPKSSTSSKTREVALRAIENLCFSSQSCINMLMNFGFINQLFFLLRNGEASVQELALKVTFRLCSASEEAKKAMGDAGFMPELLKLLEAKSYEVREMATEALSSLVSVPKNRKRFVQDDRNVGFLLQLLDQEDGISGNKKLLLSILMSLTNCNSGRRKIASSGYLKNIEKLAEAEVYDAKKLVRKLSTNRFRSILSGFWHS</sequence>
<dbReference type="SMART" id="SM00185">
    <property type="entry name" value="ARM"/>
    <property type="match status" value="5"/>
</dbReference>
<proteinExistence type="predicted"/>